<evidence type="ECO:0000313" key="2">
    <source>
        <dbReference type="Proteomes" id="UP001565927"/>
    </source>
</evidence>
<dbReference type="SUPFAM" id="SSF109854">
    <property type="entry name" value="DinB/YfiT-like putative metalloenzymes"/>
    <property type="match status" value="1"/>
</dbReference>
<sequence length="55" mass="6045">MALTPEPARPEPPQRDGERETLAGFLDVHRATFAWKVAGLDADLLRERIDGATGE</sequence>
<proteinExistence type="predicted"/>
<gene>
    <name evidence="1" type="ORF">AB2L27_03450</name>
</gene>
<dbReference type="InterPro" id="IPR034660">
    <property type="entry name" value="DinB/YfiT-like"/>
</dbReference>
<accession>A0ABV4H042</accession>
<keyword evidence="2" id="KW-1185">Reference proteome</keyword>
<dbReference type="Proteomes" id="UP001565927">
    <property type="component" value="Unassembled WGS sequence"/>
</dbReference>
<dbReference type="RefSeq" id="WP_370440070.1">
    <property type="nucleotide sequence ID" value="NZ_JBGFTU010000003.1"/>
</dbReference>
<dbReference type="EMBL" id="JBGFTU010000003">
    <property type="protein sequence ID" value="MEZ0163821.1"/>
    <property type="molecule type" value="Genomic_DNA"/>
</dbReference>
<comment type="caution">
    <text evidence="1">The sequence shown here is derived from an EMBL/GenBank/DDBJ whole genome shotgun (WGS) entry which is preliminary data.</text>
</comment>
<reference evidence="1 2" key="1">
    <citation type="submission" date="2024-07" db="EMBL/GenBank/DDBJ databases">
        <authorList>
            <person name="Thanompreechachai J."/>
            <person name="Duangmal K."/>
        </authorList>
    </citation>
    <scope>NUCLEOTIDE SEQUENCE [LARGE SCALE GENOMIC DNA]</scope>
    <source>
        <strain evidence="1 2">LSe6-4</strain>
    </source>
</reference>
<protein>
    <submittedName>
        <fullName evidence="1">Uncharacterized protein</fullName>
    </submittedName>
</protein>
<organism evidence="1 2">
    <name type="scientific">Kineococcus halophytocola</name>
    <dbReference type="NCBI Taxonomy" id="3234027"/>
    <lineage>
        <taxon>Bacteria</taxon>
        <taxon>Bacillati</taxon>
        <taxon>Actinomycetota</taxon>
        <taxon>Actinomycetes</taxon>
        <taxon>Kineosporiales</taxon>
        <taxon>Kineosporiaceae</taxon>
        <taxon>Kineococcus</taxon>
    </lineage>
</organism>
<evidence type="ECO:0000313" key="1">
    <source>
        <dbReference type="EMBL" id="MEZ0163821.1"/>
    </source>
</evidence>
<name>A0ABV4H042_9ACTN</name>